<dbReference type="EMBL" id="AFRT01005121">
    <property type="protein sequence ID" value="ELU35841.1"/>
    <property type="molecule type" value="Genomic_DNA"/>
</dbReference>
<gene>
    <name evidence="1" type="ORF">AG1IA_10129</name>
</gene>
<dbReference type="HOGENOM" id="CLU_1620191_0_0_1"/>
<proteinExistence type="predicted"/>
<name>L8WCF6_THACA</name>
<evidence type="ECO:0000313" key="2">
    <source>
        <dbReference type="Proteomes" id="UP000011668"/>
    </source>
</evidence>
<comment type="caution">
    <text evidence="1">The sequence shown here is derived from an EMBL/GenBank/DDBJ whole genome shotgun (WGS) entry which is preliminary data.</text>
</comment>
<organism evidence="1 2">
    <name type="scientific">Thanatephorus cucumeris (strain AG1-IA)</name>
    <name type="common">Rice sheath blight fungus</name>
    <name type="synonym">Rhizoctonia solani</name>
    <dbReference type="NCBI Taxonomy" id="983506"/>
    <lineage>
        <taxon>Eukaryota</taxon>
        <taxon>Fungi</taxon>
        <taxon>Dikarya</taxon>
        <taxon>Basidiomycota</taxon>
        <taxon>Agaricomycotina</taxon>
        <taxon>Agaricomycetes</taxon>
        <taxon>Cantharellales</taxon>
        <taxon>Ceratobasidiaceae</taxon>
        <taxon>Rhizoctonia</taxon>
        <taxon>Rhizoctonia solani AG-1</taxon>
    </lineage>
</organism>
<dbReference type="Proteomes" id="UP000011668">
    <property type="component" value="Unassembled WGS sequence"/>
</dbReference>
<evidence type="ECO:0000313" key="1">
    <source>
        <dbReference type="EMBL" id="ELU35841.1"/>
    </source>
</evidence>
<sequence>MNITSKLSARLPIVPHSTARVQRVTFHTPGLKVAEKLTERCLSEPEDCSWMCSSGHLAQDVWVTRTMESKHCGVKAGSGGIEYRDRSRIRNAFFFGLEDAATTPRKRAPSPGACGHMGCPNIPLRSRRKSRTVPPAYRMPKQQGECIVKGIWFYRAHTRFARTL</sequence>
<keyword evidence="2" id="KW-1185">Reference proteome</keyword>
<reference evidence="1 2" key="1">
    <citation type="journal article" date="2013" name="Nat. Commun.">
        <title>The evolution and pathogenic mechanisms of the rice sheath blight pathogen.</title>
        <authorList>
            <person name="Zheng A."/>
            <person name="Lin R."/>
            <person name="Xu L."/>
            <person name="Qin P."/>
            <person name="Tang C."/>
            <person name="Ai P."/>
            <person name="Zhang D."/>
            <person name="Liu Y."/>
            <person name="Sun Z."/>
            <person name="Feng H."/>
            <person name="Wang Y."/>
            <person name="Chen Y."/>
            <person name="Liang X."/>
            <person name="Fu R."/>
            <person name="Li Q."/>
            <person name="Zhang J."/>
            <person name="Yu X."/>
            <person name="Xie Z."/>
            <person name="Ding L."/>
            <person name="Guan P."/>
            <person name="Tang J."/>
            <person name="Liang Y."/>
            <person name="Wang S."/>
            <person name="Deng Q."/>
            <person name="Li S."/>
            <person name="Zhu J."/>
            <person name="Wang L."/>
            <person name="Liu H."/>
            <person name="Li P."/>
        </authorList>
    </citation>
    <scope>NUCLEOTIDE SEQUENCE [LARGE SCALE GENOMIC DNA]</scope>
    <source>
        <strain evidence="2">AG-1 IA</strain>
    </source>
</reference>
<protein>
    <submittedName>
        <fullName evidence="1">Uncharacterized protein</fullName>
    </submittedName>
</protein>
<dbReference type="AlphaFoldDB" id="L8WCF6"/>
<accession>L8WCF6</accession>